<evidence type="ECO:0000256" key="4">
    <source>
        <dbReference type="ARBA" id="ARBA00022618"/>
    </source>
</evidence>
<dbReference type="InterPro" id="IPR036192">
    <property type="entry name" value="Cell_div_ZapA-like_sf"/>
</dbReference>
<dbReference type="Gene3D" id="3.30.160.880">
    <property type="entry name" value="Cell division protein ZapA protomer, N-terminal domain"/>
    <property type="match status" value="1"/>
</dbReference>
<evidence type="ECO:0000256" key="3">
    <source>
        <dbReference type="ARBA" id="ARBA00022490"/>
    </source>
</evidence>
<dbReference type="Proteomes" id="UP000248863">
    <property type="component" value="Unassembled WGS sequence"/>
</dbReference>
<proteinExistence type="predicted"/>
<evidence type="ECO:0000256" key="1">
    <source>
        <dbReference type="ARBA" id="ARBA00004496"/>
    </source>
</evidence>
<dbReference type="EMBL" id="NPEU01000250">
    <property type="protein sequence ID" value="RAI35675.1"/>
    <property type="molecule type" value="Genomic_DNA"/>
</dbReference>
<dbReference type="AlphaFoldDB" id="A0A327KDE7"/>
<evidence type="ECO:0000313" key="11">
    <source>
        <dbReference type="EMBL" id="RAI35675.1"/>
    </source>
</evidence>
<reference evidence="11 12" key="1">
    <citation type="submission" date="2017-07" db="EMBL/GenBank/DDBJ databases">
        <title>Draft Genome Sequences of Select Purple Nonsulfur Bacteria.</title>
        <authorList>
            <person name="Lasarre B."/>
            <person name="Mckinlay J.B."/>
        </authorList>
    </citation>
    <scope>NUCLEOTIDE SEQUENCE [LARGE SCALE GENOMIC DNA]</scope>
    <source>
        <strain evidence="11 12">DSM 11907</strain>
    </source>
</reference>
<feature type="coiled-coil region" evidence="10">
    <location>
        <begin position="56"/>
        <end position="90"/>
    </location>
</feature>
<keyword evidence="12" id="KW-1185">Reference proteome</keyword>
<comment type="caution">
    <text evidence="11">The sequence shown here is derived from an EMBL/GenBank/DDBJ whole genome shotgun (WGS) entry which is preliminary data.</text>
</comment>
<dbReference type="GO" id="GO:0005829">
    <property type="term" value="C:cytosol"/>
    <property type="evidence" value="ECO:0007669"/>
    <property type="project" value="TreeGrafter"/>
</dbReference>
<keyword evidence="4 11" id="KW-0132">Cell division</keyword>
<keyword evidence="5" id="KW-0717">Septation</keyword>
<comment type="subcellular location">
    <subcellularLocation>
        <location evidence="1">Cytoplasm</location>
    </subcellularLocation>
</comment>
<evidence type="ECO:0000256" key="6">
    <source>
        <dbReference type="ARBA" id="ARBA00023306"/>
    </source>
</evidence>
<evidence type="ECO:0000256" key="10">
    <source>
        <dbReference type="SAM" id="Coils"/>
    </source>
</evidence>
<dbReference type="GO" id="GO:0000917">
    <property type="term" value="P:division septum assembly"/>
    <property type="evidence" value="ECO:0007669"/>
    <property type="project" value="UniProtKB-KW"/>
</dbReference>
<keyword evidence="10" id="KW-0175">Coiled coil</keyword>
<organism evidence="11 12">
    <name type="scientific">Rhodoplanes elegans</name>
    <dbReference type="NCBI Taxonomy" id="29408"/>
    <lineage>
        <taxon>Bacteria</taxon>
        <taxon>Pseudomonadati</taxon>
        <taxon>Pseudomonadota</taxon>
        <taxon>Alphaproteobacteria</taxon>
        <taxon>Hyphomicrobiales</taxon>
        <taxon>Nitrobacteraceae</taxon>
        <taxon>Rhodoplanes</taxon>
    </lineage>
</organism>
<dbReference type="SUPFAM" id="SSF102829">
    <property type="entry name" value="Cell division protein ZapA-like"/>
    <property type="match status" value="1"/>
</dbReference>
<evidence type="ECO:0000256" key="8">
    <source>
        <dbReference type="ARBA" id="ARBA00026068"/>
    </source>
</evidence>
<dbReference type="GO" id="GO:0000921">
    <property type="term" value="P:septin ring assembly"/>
    <property type="evidence" value="ECO:0007669"/>
    <property type="project" value="TreeGrafter"/>
</dbReference>
<evidence type="ECO:0000313" key="12">
    <source>
        <dbReference type="Proteomes" id="UP000248863"/>
    </source>
</evidence>
<dbReference type="InterPro" id="IPR007838">
    <property type="entry name" value="Cell_div_ZapA-like"/>
</dbReference>
<keyword evidence="6" id="KW-0131">Cell cycle</keyword>
<protein>
    <recommendedName>
        <fullName evidence="2">Cell division protein ZapA</fullName>
    </recommendedName>
    <alternativeName>
        <fullName evidence="9">Z ring-associated protein ZapA</fullName>
    </alternativeName>
</protein>
<name>A0A327KDE7_9BRAD</name>
<evidence type="ECO:0000256" key="9">
    <source>
        <dbReference type="ARBA" id="ARBA00033158"/>
    </source>
</evidence>
<keyword evidence="3" id="KW-0963">Cytoplasm</keyword>
<dbReference type="RefSeq" id="WP_111358670.1">
    <property type="nucleotide sequence ID" value="NZ_NHSK01000304.1"/>
</dbReference>
<comment type="subunit">
    <text evidence="8">Homodimer. Interacts with FtsZ.</text>
</comment>
<sequence length="128" mass="14087">MAHVSVTINGRQYRMACDDGQEHHLARLAHDLDQRITKLRTNFGEIGDMRLTVMAALLIADELAEASQRARRFEEEATQLQESRRAAAERSQVTTAAIAAALDSAAERIERVTRALDHGADGHELPAG</sequence>
<dbReference type="PANTHER" id="PTHR34981">
    <property type="entry name" value="CELL DIVISION PROTEIN ZAPA"/>
    <property type="match status" value="1"/>
</dbReference>
<dbReference type="OrthoDB" id="9797575at2"/>
<dbReference type="InterPro" id="IPR042233">
    <property type="entry name" value="Cell_div_ZapA_N"/>
</dbReference>
<dbReference type="GO" id="GO:0032153">
    <property type="term" value="C:cell division site"/>
    <property type="evidence" value="ECO:0007669"/>
    <property type="project" value="TreeGrafter"/>
</dbReference>
<dbReference type="PANTHER" id="PTHR34981:SF1">
    <property type="entry name" value="CELL DIVISION PROTEIN ZAPA"/>
    <property type="match status" value="1"/>
</dbReference>
<evidence type="ECO:0000256" key="5">
    <source>
        <dbReference type="ARBA" id="ARBA00023210"/>
    </source>
</evidence>
<dbReference type="GO" id="GO:0030428">
    <property type="term" value="C:cell septum"/>
    <property type="evidence" value="ECO:0007669"/>
    <property type="project" value="TreeGrafter"/>
</dbReference>
<dbReference type="Pfam" id="PF05164">
    <property type="entry name" value="ZapA"/>
    <property type="match status" value="1"/>
</dbReference>
<gene>
    <name evidence="11" type="ORF">CH338_18875</name>
</gene>
<evidence type="ECO:0000256" key="2">
    <source>
        <dbReference type="ARBA" id="ARBA00015195"/>
    </source>
</evidence>
<comment type="function">
    <text evidence="7">Activator of cell division through the inhibition of FtsZ GTPase activity, therefore promoting FtsZ assembly into bundles of protofilaments necessary for the formation of the division Z ring. It is recruited early at mid-cell but it is not essential for cell division.</text>
</comment>
<accession>A0A327KDE7</accession>
<evidence type="ECO:0000256" key="7">
    <source>
        <dbReference type="ARBA" id="ARBA00024910"/>
    </source>
</evidence>
<dbReference type="GO" id="GO:0043093">
    <property type="term" value="P:FtsZ-dependent cytokinesis"/>
    <property type="evidence" value="ECO:0007669"/>
    <property type="project" value="TreeGrafter"/>
</dbReference>